<gene>
    <name evidence="4" type="ORF">METZ01_LOCUS401936</name>
</gene>
<dbReference type="PANTHER" id="PTHR43003">
    <property type="entry name" value="DNA-3-METHYLADENINE GLYCOSYLASE"/>
    <property type="match status" value="1"/>
</dbReference>
<dbReference type="AlphaFoldDB" id="A0A382VRG3"/>
<proteinExistence type="predicted"/>
<evidence type="ECO:0000256" key="1">
    <source>
        <dbReference type="ARBA" id="ARBA00022763"/>
    </source>
</evidence>
<evidence type="ECO:0000259" key="3">
    <source>
        <dbReference type="Pfam" id="PF00730"/>
    </source>
</evidence>
<dbReference type="Pfam" id="PF00730">
    <property type="entry name" value="HhH-GPD"/>
    <property type="match status" value="1"/>
</dbReference>
<dbReference type="SUPFAM" id="SSF48150">
    <property type="entry name" value="DNA-glycosylase"/>
    <property type="match status" value="1"/>
</dbReference>
<dbReference type="Gene3D" id="1.10.340.30">
    <property type="entry name" value="Hypothetical protein, domain 2"/>
    <property type="match status" value="1"/>
</dbReference>
<evidence type="ECO:0000256" key="2">
    <source>
        <dbReference type="ARBA" id="ARBA00023204"/>
    </source>
</evidence>
<feature type="non-terminal residue" evidence="4">
    <location>
        <position position="117"/>
    </location>
</feature>
<protein>
    <recommendedName>
        <fullName evidence="3">HhH-GPD domain-containing protein</fullName>
    </recommendedName>
</protein>
<dbReference type="InterPro" id="IPR051912">
    <property type="entry name" value="Alkylbase_DNA_Glycosylase/TA"/>
</dbReference>
<dbReference type="GO" id="GO:0032131">
    <property type="term" value="F:alkylated DNA binding"/>
    <property type="evidence" value="ECO:0007669"/>
    <property type="project" value="TreeGrafter"/>
</dbReference>
<feature type="domain" description="HhH-GPD" evidence="3">
    <location>
        <begin position="45"/>
        <end position="105"/>
    </location>
</feature>
<dbReference type="GO" id="GO:0032993">
    <property type="term" value="C:protein-DNA complex"/>
    <property type="evidence" value="ECO:0007669"/>
    <property type="project" value="TreeGrafter"/>
</dbReference>
<dbReference type="GO" id="GO:0043916">
    <property type="term" value="F:DNA-7-methylguanine glycosylase activity"/>
    <property type="evidence" value="ECO:0007669"/>
    <property type="project" value="TreeGrafter"/>
</dbReference>
<dbReference type="EMBL" id="UINC01154030">
    <property type="protein sequence ID" value="SVD49082.1"/>
    <property type="molecule type" value="Genomic_DNA"/>
</dbReference>
<dbReference type="PANTHER" id="PTHR43003:SF5">
    <property type="entry name" value="DNA-3-METHYLADENINE GLYCOSYLASE"/>
    <property type="match status" value="1"/>
</dbReference>
<organism evidence="4">
    <name type="scientific">marine metagenome</name>
    <dbReference type="NCBI Taxonomy" id="408172"/>
    <lineage>
        <taxon>unclassified sequences</taxon>
        <taxon>metagenomes</taxon>
        <taxon>ecological metagenomes</taxon>
    </lineage>
</organism>
<reference evidence="4" key="1">
    <citation type="submission" date="2018-05" db="EMBL/GenBank/DDBJ databases">
        <authorList>
            <person name="Lanie J.A."/>
            <person name="Ng W.-L."/>
            <person name="Kazmierczak K.M."/>
            <person name="Andrzejewski T.M."/>
            <person name="Davidsen T.M."/>
            <person name="Wayne K.J."/>
            <person name="Tettelin H."/>
            <person name="Glass J.I."/>
            <person name="Rusch D."/>
            <person name="Podicherti R."/>
            <person name="Tsui H.-C.T."/>
            <person name="Winkler M.E."/>
        </authorList>
    </citation>
    <scope>NUCLEOTIDE SEQUENCE</scope>
</reference>
<dbReference type="InterPro" id="IPR011257">
    <property type="entry name" value="DNA_glycosylase"/>
</dbReference>
<dbReference type="GO" id="GO:0008725">
    <property type="term" value="F:DNA-3-methyladenine glycosylase activity"/>
    <property type="evidence" value="ECO:0007669"/>
    <property type="project" value="TreeGrafter"/>
</dbReference>
<dbReference type="GO" id="GO:0006307">
    <property type="term" value="P:DNA alkylation repair"/>
    <property type="evidence" value="ECO:0007669"/>
    <property type="project" value="TreeGrafter"/>
</dbReference>
<accession>A0A382VRG3</accession>
<dbReference type="InterPro" id="IPR003265">
    <property type="entry name" value="HhH-GPD_domain"/>
</dbReference>
<dbReference type="GO" id="GO:0006285">
    <property type="term" value="P:base-excision repair, AP site formation"/>
    <property type="evidence" value="ECO:0007669"/>
    <property type="project" value="TreeGrafter"/>
</dbReference>
<sequence>MKPQYWNKGKSFLSNKDSVLKTIIEKFPNENLEINSNHYHALLNSIIGQQISVSAASAIKNRFFNLHRNITPINVLKFNEVTLKLCGLSRQKVTYICNISTFFLENKKFIANINTFD</sequence>
<keyword evidence="1" id="KW-0227">DNA damage</keyword>
<dbReference type="GO" id="GO:0005737">
    <property type="term" value="C:cytoplasm"/>
    <property type="evidence" value="ECO:0007669"/>
    <property type="project" value="TreeGrafter"/>
</dbReference>
<keyword evidence="2" id="KW-0234">DNA repair</keyword>
<dbReference type="Gene3D" id="1.10.1670.40">
    <property type="match status" value="1"/>
</dbReference>
<name>A0A382VRG3_9ZZZZ</name>
<evidence type="ECO:0000313" key="4">
    <source>
        <dbReference type="EMBL" id="SVD49082.1"/>
    </source>
</evidence>